<dbReference type="GO" id="GO:0042407">
    <property type="term" value="P:cristae formation"/>
    <property type="evidence" value="ECO:0007669"/>
    <property type="project" value="TreeGrafter"/>
</dbReference>
<dbReference type="PANTHER" id="PTHR31816">
    <property type="entry name" value="MICOS COMPLEX SUBUNIT MIC13"/>
    <property type="match status" value="1"/>
</dbReference>
<comment type="similarity">
    <text evidence="2 9">Belongs to the MICOS complex subunit Mic13 family.</text>
</comment>
<reference evidence="10" key="1">
    <citation type="submission" date="2019-03" db="UniProtKB">
        <authorList>
            <consortium name="Ensembl"/>
        </authorList>
    </citation>
    <scope>IDENTIFICATION</scope>
</reference>
<comment type="function">
    <text evidence="9">Component of the MICOS complex, a large protein complex of the mitochondrial inner membrane that plays crucial roles in the maintenance of crista junctions, inner membrane architecture, and formation of contact sites to the outer membrane.</text>
</comment>
<keyword evidence="5 9" id="KW-0999">Mitochondrion inner membrane</keyword>
<evidence type="ECO:0000256" key="1">
    <source>
        <dbReference type="ARBA" id="ARBA00004434"/>
    </source>
</evidence>
<keyword evidence="8" id="KW-0472">Membrane</keyword>
<evidence type="ECO:0000256" key="8">
    <source>
        <dbReference type="ARBA" id="ARBA00023136"/>
    </source>
</evidence>
<dbReference type="Ensembl" id="ENSUMAT00000016567.1">
    <property type="protein sequence ID" value="ENSUMAP00000013969.1"/>
    <property type="gene ID" value="ENSUMAG00000010279.1"/>
</dbReference>
<protein>
    <recommendedName>
        <fullName evidence="3 9">MICOS complex subunit MIC13</fullName>
    </recommendedName>
</protein>
<keyword evidence="7 9" id="KW-0496">Mitochondrion</keyword>
<dbReference type="AlphaFoldDB" id="A0A452TZT8"/>
<evidence type="ECO:0000256" key="6">
    <source>
        <dbReference type="ARBA" id="ARBA00022989"/>
    </source>
</evidence>
<dbReference type="Pfam" id="PF15884">
    <property type="entry name" value="QIL1"/>
    <property type="match status" value="1"/>
</dbReference>
<evidence type="ECO:0000313" key="10">
    <source>
        <dbReference type="Ensembl" id="ENSUMAP00000013969"/>
    </source>
</evidence>
<gene>
    <name evidence="10" type="primary">MICOS13</name>
</gene>
<dbReference type="InterPro" id="IPR026769">
    <property type="entry name" value="Mic13"/>
</dbReference>
<comment type="subcellular location">
    <subcellularLocation>
        <location evidence="1 9">Mitochondrion inner membrane</location>
        <topology evidence="1 9">Single-pass membrane protein</topology>
    </subcellularLocation>
</comment>
<name>A0A452TZT8_URSMA</name>
<evidence type="ECO:0000256" key="5">
    <source>
        <dbReference type="ARBA" id="ARBA00022792"/>
    </source>
</evidence>
<evidence type="ECO:0000256" key="2">
    <source>
        <dbReference type="ARBA" id="ARBA00006771"/>
    </source>
</evidence>
<dbReference type="PANTHER" id="PTHR31816:SF3">
    <property type="entry name" value="MICOS COMPLEX SUBUNIT MIC13"/>
    <property type="match status" value="1"/>
</dbReference>
<accession>A0A452TZT8</accession>
<evidence type="ECO:0000256" key="7">
    <source>
        <dbReference type="ARBA" id="ARBA00023128"/>
    </source>
</evidence>
<dbReference type="GO" id="GO:0061617">
    <property type="term" value="C:MICOS complex"/>
    <property type="evidence" value="ECO:0007669"/>
    <property type="project" value="UniProtKB-UniRule"/>
</dbReference>
<proteinExistence type="inferred from homology"/>
<evidence type="ECO:0000256" key="3">
    <source>
        <dbReference type="ARBA" id="ARBA00018172"/>
    </source>
</evidence>
<dbReference type="GO" id="GO:0044284">
    <property type="term" value="C:mitochondrial crista junction"/>
    <property type="evidence" value="ECO:0007669"/>
    <property type="project" value="TreeGrafter"/>
</dbReference>
<evidence type="ECO:0000256" key="4">
    <source>
        <dbReference type="ARBA" id="ARBA00022692"/>
    </source>
</evidence>
<keyword evidence="4" id="KW-0812">Transmembrane</keyword>
<keyword evidence="6" id="KW-1133">Transmembrane helix</keyword>
<organism evidence="10">
    <name type="scientific">Ursus maritimus</name>
    <name type="common">Polar bear</name>
    <name type="synonym">Thalarctos maritimus</name>
    <dbReference type="NCBI Taxonomy" id="29073"/>
    <lineage>
        <taxon>Eukaryota</taxon>
        <taxon>Metazoa</taxon>
        <taxon>Chordata</taxon>
        <taxon>Craniata</taxon>
        <taxon>Vertebrata</taxon>
        <taxon>Euteleostomi</taxon>
        <taxon>Mammalia</taxon>
        <taxon>Eutheria</taxon>
        <taxon>Laurasiatheria</taxon>
        <taxon>Carnivora</taxon>
        <taxon>Caniformia</taxon>
        <taxon>Ursidae</taxon>
        <taxon>Ursus</taxon>
    </lineage>
</organism>
<dbReference type="GeneTree" id="ENSGT00390000002629"/>
<comment type="subunit">
    <text evidence="9">Component of the mitochondrial contact site and cristae organizing system (MICOS) complex.</text>
</comment>
<evidence type="ECO:0000256" key="9">
    <source>
        <dbReference type="RuleBase" id="RU363009"/>
    </source>
</evidence>
<sequence>MTTMLLAHSSWPWALSPPRGRGWISRAPTSSWVTFRPHSRRLTPLPPPPTPGPSQIGLHFSGVSAVRRAVWRLTGRADSISQAALRRTGSEDYTSQNPFAVGLPGVSDPSRDFDSRRPLRPTRVTTFPRGLCAAVTGSDGRVECPCARSGATMVPRVWSLMRFLIKGSVAGGAVYLVYDQELLGPSDKSQAVLQKAEEVVPPAMYQFSQYVCEQTGLKIPQLPAPPKFNFHIRDTWNSGIIMVMSALSVAPSKAREYSKEGWEYLKERTK</sequence>